<dbReference type="InterPro" id="IPR050953">
    <property type="entry name" value="N4_N6_ade-DNA_methylase"/>
</dbReference>
<dbReference type="GO" id="GO:0008168">
    <property type="term" value="F:methyltransferase activity"/>
    <property type="evidence" value="ECO:0007669"/>
    <property type="project" value="UniProtKB-KW"/>
</dbReference>
<evidence type="ECO:0008006" key="5">
    <source>
        <dbReference type="Google" id="ProtNLM"/>
    </source>
</evidence>
<organism evidence="3 4">
    <name type="scientific">Thiospirillum jenense</name>
    <dbReference type="NCBI Taxonomy" id="1653858"/>
    <lineage>
        <taxon>Bacteria</taxon>
        <taxon>Pseudomonadati</taxon>
        <taxon>Pseudomonadota</taxon>
        <taxon>Gammaproteobacteria</taxon>
        <taxon>Chromatiales</taxon>
        <taxon>Chromatiaceae</taxon>
        <taxon>Thiospirillum</taxon>
    </lineage>
</organism>
<evidence type="ECO:0000256" key="1">
    <source>
        <dbReference type="ARBA" id="ARBA00022603"/>
    </source>
</evidence>
<evidence type="ECO:0000313" key="3">
    <source>
        <dbReference type="EMBL" id="MBB1125115.1"/>
    </source>
</evidence>
<dbReference type="PANTHER" id="PTHR33841">
    <property type="entry name" value="DNA METHYLTRANSFERASE YEEA-RELATED"/>
    <property type="match status" value="1"/>
</dbReference>
<dbReference type="RefSeq" id="WP_182582232.1">
    <property type="nucleotide sequence ID" value="NZ_JABVCQ010000004.1"/>
</dbReference>
<comment type="caution">
    <text evidence="3">The sequence shown here is derived from an EMBL/GenBank/DDBJ whole genome shotgun (WGS) entry which is preliminary data.</text>
</comment>
<evidence type="ECO:0000313" key="4">
    <source>
        <dbReference type="Proteomes" id="UP000548632"/>
    </source>
</evidence>
<dbReference type="SUPFAM" id="SSF53335">
    <property type="entry name" value="S-adenosyl-L-methionine-dependent methyltransferases"/>
    <property type="match status" value="1"/>
</dbReference>
<name>A0A839H501_9GAMM</name>
<dbReference type="PRINTS" id="PR00507">
    <property type="entry name" value="N12N6MTFRASE"/>
</dbReference>
<sequence length="968" mass="107627">MTTPHRHREETLNTQLALLLTEHGIDAESEVILASGQHRPDVLFLFDGLRVMLEGKFDDVTDAATIVLRDAQRRMDSGMCHIAIALVYPHALRTTATAKMATKLAITPLSARILSEAGATDWASVTVTELLTALRRVRETLLQDDIVAQAAQRLSERIETIAALWAGQAATCDKLSNLLGIPINPHEPAEECAARRATATKVAALVLANALIFQEQLASSRGDGRFDSLRAYDQATDPIDAIKTNWHWIWNNVNYVPIFQLGETILAELPINLPAISAVRWLINEAKQLCANQAALRHDLMGRIYHWLLHHAKYLGTYYTSTAAATLLLKLTFMQTWREYDKSIADPNDWPLIDFTNLRRLTEFKVADLSCGTGTLLMAAGQAIADRFVLERVTTGRGLNERDLDFLYESVMENVLYGYDVLPSAVHLTATTLGMLSLHVSYRRMNLFILPMGVQGDDLCRLGSLDFIGADRIPTQLTLDTTQFEQLDTKQTDVRAERIMEAVLPPLDLCVMNPPFVRSVGGNLLFGSLPDKERELLQKELKRQVKNLPASITAGLGSVFLAMVSPRIRIGGRMALILPVALATGEAWGASRALLAREYTVEIVVVSHDPDHANFSENTDLSELLFIARKRAPHEPAGMTCYVNLWHNPRTVYDALDLFGRIERCQPAVLDGQSVTSLHTLMGRPLAEVMQLPASENDDQWLGVQFAQVWTLRTAAQLQLGQLVVPGQQPMKLPLCALKTLGELGPDQRRIHDGFKMSETDWSPYSAFWNHNAKQVVTIAQQPNSHLLVWEQSPRGADYGPRLLWPRAGRILLVERIRANTQRVIAIGFDEPMLGNTWWALQTNLTNKQERALLIWLNSTPALLLLLSRRVTTQTAWMKFKQPAWAAMPVLDVRNLPDTTIDALADAYTVLCQQPLLALAKLNEDPTRAAIDAALTSALNLPDLRPLRQLLAREPGLTGVGLSPKPAK</sequence>
<keyword evidence="2" id="KW-0808">Transferase</keyword>
<dbReference type="InterPro" id="IPR029063">
    <property type="entry name" value="SAM-dependent_MTases_sf"/>
</dbReference>
<dbReference type="Gene3D" id="3.40.50.150">
    <property type="entry name" value="Vaccinia Virus protein VP39"/>
    <property type="match status" value="1"/>
</dbReference>
<reference evidence="3 4" key="1">
    <citation type="journal article" date="2020" name="Arch. Microbiol.">
        <title>The genome sequence of the giant phototrophic gammaproteobacterium Thiospirillum jenense gives insight into its physiological properties and phylogenetic relationships.</title>
        <authorList>
            <person name="Imhoff J.F."/>
            <person name="Meyer T.E."/>
            <person name="Kyndt J.A."/>
        </authorList>
    </citation>
    <scope>NUCLEOTIDE SEQUENCE [LARGE SCALE GENOMIC DNA]</scope>
    <source>
        <strain evidence="3 4">DSM 216</strain>
    </source>
</reference>
<keyword evidence="4" id="KW-1185">Reference proteome</keyword>
<dbReference type="GO" id="GO:0032259">
    <property type="term" value="P:methylation"/>
    <property type="evidence" value="ECO:0007669"/>
    <property type="project" value="UniProtKB-KW"/>
</dbReference>
<keyword evidence="1" id="KW-0489">Methyltransferase</keyword>
<protein>
    <recommendedName>
        <fullName evidence="5">Site-specific DNA-methyltransferase (adenine-specific)</fullName>
    </recommendedName>
</protein>
<evidence type="ECO:0000256" key="2">
    <source>
        <dbReference type="ARBA" id="ARBA00022679"/>
    </source>
</evidence>
<dbReference type="PANTHER" id="PTHR33841:SF4">
    <property type="entry name" value="RESTRICTION MODIFICATION SYSTEM DNA SPECIFICITY DOMAIN"/>
    <property type="match status" value="1"/>
</dbReference>
<dbReference type="Proteomes" id="UP000548632">
    <property type="component" value="Unassembled WGS sequence"/>
</dbReference>
<dbReference type="AlphaFoldDB" id="A0A839H501"/>
<accession>A0A839H501</accession>
<dbReference type="EMBL" id="JABVCQ010000004">
    <property type="protein sequence ID" value="MBB1125115.1"/>
    <property type="molecule type" value="Genomic_DNA"/>
</dbReference>
<proteinExistence type="predicted"/>
<gene>
    <name evidence="3" type="ORF">HUK38_02580</name>
</gene>